<dbReference type="InterPro" id="IPR004154">
    <property type="entry name" value="Anticodon-bd"/>
</dbReference>
<reference evidence="5 6" key="1">
    <citation type="journal article" date="2017" name="Gigascience">
        <title>Draft genome of the honey bee ectoparasitic mite, Tropilaelaps mercedesae, is shaped by the parasitic life history.</title>
        <authorList>
            <person name="Dong X."/>
            <person name="Armstrong S.D."/>
            <person name="Xia D."/>
            <person name="Makepeace B.L."/>
            <person name="Darby A.C."/>
            <person name="Kadowaki T."/>
        </authorList>
    </citation>
    <scope>NUCLEOTIDE SEQUENCE [LARGE SCALE GENOMIC DNA]</scope>
    <source>
        <strain evidence="5">Wuxi-XJTLU</strain>
    </source>
</reference>
<keyword evidence="1 2" id="KW-0694">RNA-binding</keyword>
<dbReference type="PROSITE" id="PS50102">
    <property type="entry name" value="RRM"/>
    <property type="match status" value="1"/>
</dbReference>
<dbReference type="InterPro" id="IPR012677">
    <property type="entry name" value="Nucleotide-bd_a/b_plait_sf"/>
</dbReference>
<proteinExistence type="predicted"/>
<dbReference type="SUPFAM" id="SSF54928">
    <property type="entry name" value="RNA-binding domain, RBD"/>
    <property type="match status" value="1"/>
</dbReference>
<dbReference type="InParanoid" id="A0A1V9XJB4"/>
<dbReference type="Gene3D" id="3.40.50.800">
    <property type="entry name" value="Anticodon-binding domain"/>
    <property type="match status" value="1"/>
</dbReference>
<dbReference type="InterPro" id="IPR035979">
    <property type="entry name" value="RBD_domain_sf"/>
</dbReference>
<feature type="compositionally biased region" description="Basic and acidic residues" evidence="3">
    <location>
        <begin position="161"/>
        <end position="171"/>
    </location>
</feature>
<dbReference type="AlphaFoldDB" id="A0A1V9XJB4"/>
<name>A0A1V9XJB4_9ACAR</name>
<sequence>MANGLTDWNLAGGGKLMTNDALSNNTSDPNRAAQRVFVGNLKPHIVRADLFDIFAKYGEITAISINRQGYGFVQYSDDDSAQQALSENGAQVKSCMLQVKPCSVNDLRKKRRDRSRSRSPQPPTPQRYENERRSASRSPPPSRRSPSPPRGRGAPPPPRGPRTDGGYHRDVGSAGYRAESPPPSQYMGSHHHRGPPLDAPRKPNDCEIVVMSKQQRDYAENVERRLKNLGLKVDVLFLKDEALLAQALDDLGLRGTLYACVIGEQHEMHNSVTLNVLYGVPQEHRNMPVDEALKFLSQNFREHLERQRDRDAADDEREVKFLLKLLIESRYISIREYDLLIQHLTNKREQLVEEEMGEGRRAPSPHRDPPPSHAMATGRGDPSSLHRSAHESPNPMSQALTIEQQNQQLHEKIRNLIGTPSSGLAPAAAPVLGGNVSLGAPAAPPLQAPPAPFGLTGGLGGAGGMPVQQPPAPFVNLNNPSVQEALDKLIKQGALGTQLAMGMPEDPRARRGDMGGPVGGDKEPFPPSRSGQGYGQGGGGVPFD</sequence>
<dbReference type="Gene3D" id="3.30.70.330">
    <property type="match status" value="1"/>
</dbReference>
<feature type="compositionally biased region" description="Gly residues" evidence="3">
    <location>
        <begin position="532"/>
        <end position="544"/>
    </location>
</feature>
<dbReference type="Pfam" id="PF03129">
    <property type="entry name" value="HGTP_anticodon"/>
    <property type="match status" value="1"/>
</dbReference>
<feature type="domain" description="RRM" evidence="4">
    <location>
        <begin position="34"/>
        <end position="104"/>
    </location>
</feature>
<dbReference type="PANTHER" id="PTHR23295:SF6">
    <property type="entry name" value="NEOSIN, ISOFORM A"/>
    <property type="match status" value="1"/>
</dbReference>
<dbReference type="EMBL" id="MNPL01009878">
    <property type="protein sequence ID" value="OQR73483.1"/>
    <property type="molecule type" value="Genomic_DNA"/>
</dbReference>
<dbReference type="PANTHER" id="PTHR23295">
    <property type="entry name" value="NUCLEAR RECEPTOR COACTIVATOR 5-RELATED"/>
    <property type="match status" value="1"/>
</dbReference>
<accession>A0A1V9XJB4</accession>
<feature type="compositionally biased region" description="Basic and acidic residues" evidence="3">
    <location>
        <begin position="351"/>
        <end position="370"/>
    </location>
</feature>
<keyword evidence="6" id="KW-1185">Reference proteome</keyword>
<dbReference type="InterPro" id="IPR000504">
    <property type="entry name" value="RRM_dom"/>
</dbReference>
<feature type="compositionally biased region" description="Pro residues" evidence="3">
    <location>
        <begin position="138"/>
        <end position="160"/>
    </location>
</feature>
<protein>
    <recommendedName>
        <fullName evidence="4">RRM domain-containing protein</fullName>
    </recommendedName>
</protein>
<feature type="region of interest" description="Disordered" evidence="3">
    <location>
        <begin position="351"/>
        <end position="395"/>
    </location>
</feature>
<feature type="compositionally biased region" description="Basic residues" evidence="3">
    <location>
        <begin position="108"/>
        <end position="117"/>
    </location>
</feature>
<gene>
    <name evidence="5" type="ORF">BIW11_09705</name>
</gene>
<dbReference type="InterPro" id="IPR052600">
    <property type="entry name" value="Nuc_rcpt_coact/corep"/>
</dbReference>
<evidence type="ECO:0000313" key="6">
    <source>
        <dbReference type="Proteomes" id="UP000192247"/>
    </source>
</evidence>
<evidence type="ECO:0000313" key="5">
    <source>
        <dbReference type="EMBL" id="OQR73483.1"/>
    </source>
</evidence>
<dbReference type="STRING" id="418985.A0A1V9XJB4"/>
<dbReference type="SMART" id="SM00360">
    <property type="entry name" value="RRM"/>
    <property type="match status" value="1"/>
</dbReference>
<dbReference type="FunCoup" id="A0A1V9XJB4">
    <property type="interactions" value="137"/>
</dbReference>
<dbReference type="InterPro" id="IPR036621">
    <property type="entry name" value="Anticodon-bd_dom_sf"/>
</dbReference>
<dbReference type="Proteomes" id="UP000192247">
    <property type="component" value="Unassembled WGS sequence"/>
</dbReference>
<feature type="region of interest" description="Disordered" evidence="3">
    <location>
        <begin position="104"/>
        <end position="203"/>
    </location>
</feature>
<evidence type="ECO:0000259" key="4">
    <source>
        <dbReference type="PROSITE" id="PS50102"/>
    </source>
</evidence>
<comment type="caution">
    <text evidence="5">The sequence shown here is derived from an EMBL/GenBank/DDBJ whole genome shotgun (WGS) entry which is preliminary data.</text>
</comment>
<evidence type="ECO:0000256" key="2">
    <source>
        <dbReference type="PROSITE-ProRule" id="PRU00176"/>
    </source>
</evidence>
<feature type="region of interest" description="Disordered" evidence="3">
    <location>
        <begin position="501"/>
        <end position="544"/>
    </location>
</feature>
<feature type="non-terminal residue" evidence="5">
    <location>
        <position position="544"/>
    </location>
</feature>
<dbReference type="SUPFAM" id="SSF52954">
    <property type="entry name" value="Class II aaRS ABD-related"/>
    <property type="match status" value="1"/>
</dbReference>
<dbReference type="OrthoDB" id="10044938at2759"/>
<evidence type="ECO:0000256" key="3">
    <source>
        <dbReference type="SAM" id="MobiDB-lite"/>
    </source>
</evidence>
<organism evidence="5 6">
    <name type="scientific">Tropilaelaps mercedesae</name>
    <dbReference type="NCBI Taxonomy" id="418985"/>
    <lineage>
        <taxon>Eukaryota</taxon>
        <taxon>Metazoa</taxon>
        <taxon>Ecdysozoa</taxon>
        <taxon>Arthropoda</taxon>
        <taxon>Chelicerata</taxon>
        <taxon>Arachnida</taxon>
        <taxon>Acari</taxon>
        <taxon>Parasitiformes</taxon>
        <taxon>Mesostigmata</taxon>
        <taxon>Gamasina</taxon>
        <taxon>Dermanyssoidea</taxon>
        <taxon>Laelapidae</taxon>
        <taxon>Tropilaelaps</taxon>
    </lineage>
</organism>
<dbReference type="Pfam" id="PF00076">
    <property type="entry name" value="RRM_1"/>
    <property type="match status" value="1"/>
</dbReference>
<dbReference type="GO" id="GO:0003723">
    <property type="term" value="F:RNA binding"/>
    <property type="evidence" value="ECO:0007669"/>
    <property type="project" value="UniProtKB-UniRule"/>
</dbReference>
<evidence type="ECO:0000256" key="1">
    <source>
        <dbReference type="ARBA" id="ARBA00022884"/>
    </source>
</evidence>